<keyword evidence="1" id="KW-0966">Cell projection</keyword>
<reference evidence="1" key="1">
    <citation type="submission" date="2024-11" db="EMBL/GenBank/DDBJ databases">
        <title>Description of Massilia orientalis sp. nov., isolated from rhizosphere soil of Ageratina adenophora.</title>
        <authorList>
            <person name="Wang Y."/>
        </authorList>
    </citation>
    <scope>NUCLEOTIDE SEQUENCE</scope>
    <source>
        <strain evidence="1">YIM B02787</strain>
    </source>
</reference>
<proteinExistence type="predicted"/>
<dbReference type="EMBL" id="JASNRB020000044">
    <property type="protein sequence ID" value="MFJ1472370.1"/>
    <property type="molecule type" value="Genomic_DNA"/>
</dbReference>
<sequence>MISVVDNNLTALLSLALDAAQMRQQAIAQNIANVNTPGYRRVSVSFEQRIAQLTRNGTGSAAQMPPDLSYYRPKIEYATGVEGPVQLDQELADMSETVLHHQALLKALNKQLELIGLAINEGRR</sequence>
<gene>
    <name evidence="1" type="ORF">QPK29_032045</name>
</gene>
<dbReference type="Proteomes" id="UP001168096">
    <property type="component" value="Unassembled WGS sequence"/>
</dbReference>
<evidence type="ECO:0000313" key="1">
    <source>
        <dbReference type="EMBL" id="MFJ1472370.1"/>
    </source>
</evidence>
<evidence type="ECO:0000313" key="2">
    <source>
        <dbReference type="Proteomes" id="UP001168096"/>
    </source>
</evidence>
<organism evidence="1 2">
    <name type="scientific">Massilia orientalis</name>
    <dbReference type="NCBI Taxonomy" id="3050128"/>
    <lineage>
        <taxon>Bacteria</taxon>
        <taxon>Pseudomonadati</taxon>
        <taxon>Pseudomonadota</taxon>
        <taxon>Betaproteobacteria</taxon>
        <taxon>Burkholderiales</taxon>
        <taxon>Oxalobacteraceae</taxon>
        <taxon>Telluria group</taxon>
        <taxon>Massilia</taxon>
    </lineage>
</organism>
<comment type="caution">
    <text evidence="1">The sequence shown here is derived from an EMBL/GenBank/DDBJ whole genome shotgun (WGS) entry which is preliminary data.</text>
</comment>
<keyword evidence="1" id="KW-0969">Cilium</keyword>
<name>A0ACC7MLK2_9BURK</name>
<keyword evidence="1" id="KW-0282">Flagellum</keyword>
<keyword evidence="2" id="KW-1185">Reference proteome</keyword>
<accession>A0ACC7MLK2</accession>
<protein>
    <submittedName>
        <fullName evidence="1">Flagellar basal body rod protein FlgB</fullName>
    </submittedName>
</protein>